<keyword evidence="5" id="KW-1185">Reference proteome</keyword>
<evidence type="ECO:0000313" key="4">
    <source>
        <dbReference type="EMBL" id="MEC3860645.1"/>
    </source>
</evidence>
<dbReference type="RefSeq" id="WP_326296272.1">
    <property type="nucleotide sequence ID" value="NZ_JAYLLH010000005.1"/>
</dbReference>
<dbReference type="PANTHER" id="PTHR30386">
    <property type="entry name" value="MEMBRANE FUSION SUBUNIT OF EMRAB-TOLC MULTIDRUG EFFLUX PUMP"/>
    <property type="match status" value="1"/>
</dbReference>
<dbReference type="InterPro" id="IPR050739">
    <property type="entry name" value="MFP"/>
</dbReference>
<dbReference type="EMBL" id="JAYLLH010000005">
    <property type="protein sequence ID" value="MEC3860645.1"/>
    <property type="molecule type" value="Genomic_DNA"/>
</dbReference>
<dbReference type="PANTHER" id="PTHR30386:SF24">
    <property type="entry name" value="MULTIDRUG RESISTANCE EFFLUX PUMP"/>
    <property type="match status" value="1"/>
</dbReference>
<feature type="domain" description="Multidrug resistance protein MdtA-like barrel-sandwich hybrid" evidence="2">
    <location>
        <begin position="42"/>
        <end position="225"/>
    </location>
</feature>
<evidence type="ECO:0000259" key="2">
    <source>
        <dbReference type="Pfam" id="PF25917"/>
    </source>
</evidence>
<protein>
    <submittedName>
        <fullName evidence="4">HlyD family secretion protein</fullName>
    </submittedName>
</protein>
<reference evidence="4 5" key="1">
    <citation type="submission" date="2024-01" db="EMBL/GenBank/DDBJ databases">
        <title>Mesobacterium rodlantinim sp. nov., isolated from shallow sea hydrothermal systems off Kueishantao Island.</title>
        <authorList>
            <person name="Su Z."/>
            <person name="Tang K."/>
        </authorList>
    </citation>
    <scope>NUCLEOTIDE SEQUENCE [LARGE SCALE GENOMIC DNA]</scope>
    <source>
        <strain evidence="4 5">TK19101</strain>
    </source>
</reference>
<dbReference type="Gene3D" id="2.40.50.100">
    <property type="match status" value="1"/>
</dbReference>
<dbReference type="Pfam" id="PF25917">
    <property type="entry name" value="BSH_RND"/>
    <property type="match status" value="1"/>
</dbReference>
<dbReference type="Gene3D" id="2.40.30.170">
    <property type="match status" value="1"/>
</dbReference>
<proteinExistence type="predicted"/>
<name>A0ABU6HHP0_9RHOB</name>
<evidence type="ECO:0000256" key="1">
    <source>
        <dbReference type="SAM" id="Coils"/>
    </source>
</evidence>
<keyword evidence="1" id="KW-0175">Coiled coil</keyword>
<gene>
    <name evidence="4" type="ORF">VK792_05065</name>
</gene>
<dbReference type="InterPro" id="IPR058625">
    <property type="entry name" value="MdtA-like_BSH"/>
</dbReference>
<comment type="caution">
    <text evidence="4">The sequence shown here is derived from an EMBL/GenBank/DDBJ whole genome shotgun (WGS) entry which is preliminary data.</text>
</comment>
<feature type="domain" description="p-hydroxybenzoic acid efflux pump subunit AaeA-like beta-barrel" evidence="3">
    <location>
        <begin position="230"/>
        <end position="318"/>
    </location>
</feature>
<dbReference type="SUPFAM" id="SSF111369">
    <property type="entry name" value="HlyD-like secretion proteins"/>
    <property type="match status" value="2"/>
</dbReference>
<feature type="coiled-coil region" evidence="1">
    <location>
        <begin position="82"/>
        <end position="130"/>
    </location>
</feature>
<organism evidence="4 5">
    <name type="scientific">Mesobacterium hydrothermale</name>
    <dbReference type="NCBI Taxonomy" id="3111907"/>
    <lineage>
        <taxon>Bacteria</taxon>
        <taxon>Pseudomonadati</taxon>
        <taxon>Pseudomonadota</taxon>
        <taxon>Alphaproteobacteria</taxon>
        <taxon>Rhodobacterales</taxon>
        <taxon>Roseobacteraceae</taxon>
        <taxon>Mesobacterium</taxon>
    </lineage>
</organism>
<dbReference type="Pfam" id="PF25963">
    <property type="entry name" value="Beta-barrel_AAEA"/>
    <property type="match status" value="1"/>
</dbReference>
<dbReference type="Gene3D" id="1.10.287.470">
    <property type="entry name" value="Helix hairpin bin"/>
    <property type="match status" value="2"/>
</dbReference>
<sequence>MSRLKLLLIGSLVVAIAGGLWGYWKYTSVYPSTRDAYVQAHIVSVAAEITGKVAAVHVGDNAHVAKGDPLFDIDDTTYQSAVKQAQAQVDSARAAITANQSEIDAAQAGVASAQSARQAAEAQLARIQTLFERGNAPKSTLDDTRSAAASAKAAVNSELAALTRARAALTSSRDALAVAEATLAIAQTNLARTHVTAPADGWVTNLDLRIGSPVTAYRPLFAVVDDSDWWIEANFKETDLPRIREGQPVKVAVDLLPGQTLTGTVASLARGSGSTFALLPAENASGNWVKVTQRFAVRIALDPSDADLRVGASATATIDTTGSAQ</sequence>
<evidence type="ECO:0000313" key="5">
    <source>
        <dbReference type="Proteomes" id="UP001348149"/>
    </source>
</evidence>
<evidence type="ECO:0000259" key="3">
    <source>
        <dbReference type="Pfam" id="PF25963"/>
    </source>
</evidence>
<dbReference type="InterPro" id="IPR058634">
    <property type="entry name" value="AaeA-lik-b-barrel"/>
</dbReference>
<dbReference type="Proteomes" id="UP001348149">
    <property type="component" value="Unassembled WGS sequence"/>
</dbReference>
<accession>A0ABU6HHP0</accession>